<feature type="domain" description="NAD-dependent epimerase/dehydratase" evidence="11">
    <location>
        <begin position="4"/>
        <end position="253"/>
    </location>
</feature>
<dbReference type="GO" id="GO:0003978">
    <property type="term" value="F:UDP-glucose 4-epimerase activity"/>
    <property type="evidence" value="ECO:0007669"/>
    <property type="project" value="UniProtKB-UniRule"/>
</dbReference>
<accession>A0A975K7V0</accession>
<evidence type="ECO:0000256" key="6">
    <source>
        <dbReference type="ARBA" id="ARBA00018569"/>
    </source>
</evidence>
<evidence type="ECO:0000256" key="4">
    <source>
        <dbReference type="ARBA" id="ARBA00007637"/>
    </source>
</evidence>
<keyword evidence="13" id="KW-1185">Reference proteome</keyword>
<keyword evidence="9 10" id="KW-0119">Carbohydrate metabolism</keyword>
<comment type="cofactor">
    <cofactor evidence="2 10">
        <name>NAD(+)</name>
        <dbReference type="ChEBI" id="CHEBI:57540"/>
    </cofactor>
</comment>
<evidence type="ECO:0000256" key="3">
    <source>
        <dbReference type="ARBA" id="ARBA00004947"/>
    </source>
</evidence>
<evidence type="ECO:0000256" key="1">
    <source>
        <dbReference type="ARBA" id="ARBA00000083"/>
    </source>
</evidence>
<gene>
    <name evidence="12" type="primary">galE</name>
    <name evidence="12" type="ORF">KFK14_22515</name>
</gene>
<sequence>MKKVLVTGGAGYIGSHCCKAFSRAGWDVAALDNLSRGNRAAIRWGHLYEGDVADTPFVKSVLEEFQPDIVAHFAAFAYVGESVEHPELYYANNVGGTLSLLEAMRAEGCSRLIFSSTCATYGDPVYLPIDEKHPQQPVNPYGWSKFTVERMLEDYAAAHSFSSVILRYFNAAGCDPEGEIGEDHSPETHALPLLITAALDSNAAFFLNGCDFDTPDGSAIRDFIHVSDLANAHVAAGERLLEALPRAEAFNLGTGSGISILELVKAVEKATGRTISLQLRERRTGDPAVLVAAADRACKDLKWQPRQSGLFEIIDTALAWQRNKQES</sequence>
<protein>
    <recommendedName>
        <fullName evidence="6 10">UDP-glucose 4-epimerase</fullName>
        <ecNumber evidence="5 10">5.1.3.2</ecNumber>
    </recommendedName>
</protein>
<dbReference type="EMBL" id="CP073910">
    <property type="protein sequence ID" value="QUT05688.1"/>
    <property type="molecule type" value="Genomic_DNA"/>
</dbReference>
<comment type="catalytic activity">
    <reaction evidence="1 10">
        <text>UDP-alpha-D-glucose = UDP-alpha-D-galactose</text>
        <dbReference type="Rhea" id="RHEA:22168"/>
        <dbReference type="ChEBI" id="CHEBI:58885"/>
        <dbReference type="ChEBI" id="CHEBI:66914"/>
        <dbReference type="EC" id="5.1.3.2"/>
    </reaction>
</comment>
<evidence type="ECO:0000256" key="2">
    <source>
        <dbReference type="ARBA" id="ARBA00001911"/>
    </source>
</evidence>
<comment type="pathway">
    <text evidence="3 10">Carbohydrate metabolism; galactose metabolism.</text>
</comment>
<dbReference type="InterPro" id="IPR005886">
    <property type="entry name" value="UDP_G4E"/>
</dbReference>
<evidence type="ECO:0000313" key="12">
    <source>
        <dbReference type="EMBL" id="QUT05688.1"/>
    </source>
</evidence>
<evidence type="ECO:0000313" key="13">
    <source>
        <dbReference type="Proteomes" id="UP000681425"/>
    </source>
</evidence>
<dbReference type="SUPFAM" id="SSF51735">
    <property type="entry name" value="NAD(P)-binding Rossmann-fold domains"/>
    <property type="match status" value="1"/>
</dbReference>
<keyword evidence="8 10" id="KW-0413">Isomerase</keyword>
<dbReference type="Gene3D" id="3.90.25.10">
    <property type="entry name" value="UDP-galactose 4-epimerase, domain 1"/>
    <property type="match status" value="1"/>
</dbReference>
<proteinExistence type="inferred from homology"/>
<evidence type="ECO:0000256" key="7">
    <source>
        <dbReference type="ARBA" id="ARBA00023027"/>
    </source>
</evidence>
<dbReference type="AlphaFoldDB" id="A0A975K7V0"/>
<evidence type="ECO:0000256" key="10">
    <source>
        <dbReference type="RuleBase" id="RU366046"/>
    </source>
</evidence>
<comment type="similarity">
    <text evidence="4 10">Belongs to the NAD(P)-dependent epimerase/dehydratase family.</text>
</comment>
<evidence type="ECO:0000259" key="11">
    <source>
        <dbReference type="Pfam" id="PF01370"/>
    </source>
</evidence>
<dbReference type="Proteomes" id="UP000681425">
    <property type="component" value="Chromosome"/>
</dbReference>
<organism evidence="12 13">
    <name type="scientific">Sphingobium phenoxybenzoativorans</name>
    <dbReference type="NCBI Taxonomy" id="1592790"/>
    <lineage>
        <taxon>Bacteria</taxon>
        <taxon>Pseudomonadati</taxon>
        <taxon>Pseudomonadota</taxon>
        <taxon>Alphaproteobacteria</taxon>
        <taxon>Sphingomonadales</taxon>
        <taxon>Sphingomonadaceae</taxon>
        <taxon>Sphingobium</taxon>
    </lineage>
</organism>
<dbReference type="EC" id="5.1.3.2" evidence="5 10"/>
<dbReference type="GO" id="GO:0033499">
    <property type="term" value="P:galactose catabolic process via UDP-galactose, Leloir pathway"/>
    <property type="evidence" value="ECO:0007669"/>
    <property type="project" value="TreeGrafter"/>
</dbReference>
<dbReference type="KEGG" id="spph:KFK14_22515"/>
<dbReference type="InterPro" id="IPR036291">
    <property type="entry name" value="NAD(P)-bd_dom_sf"/>
</dbReference>
<keyword evidence="7 10" id="KW-0520">NAD</keyword>
<name>A0A975K7V0_9SPHN</name>
<dbReference type="Pfam" id="PF01370">
    <property type="entry name" value="Epimerase"/>
    <property type="match status" value="1"/>
</dbReference>
<evidence type="ECO:0000256" key="5">
    <source>
        <dbReference type="ARBA" id="ARBA00013189"/>
    </source>
</evidence>
<reference evidence="12" key="1">
    <citation type="submission" date="2021-04" db="EMBL/GenBank/DDBJ databases">
        <title>Isolation of p-tert-butylphenol degrading bacteria Sphingobium phenoxybenzoativorans Tas13 from active sludge.</title>
        <authorList>
            <person name="Li Y."/>
        </authorList>
    </citation>
    <scope>NUCLEOTIDE SEQUENCE</scope>
    <source>
        <strain evidence="12">Tas13</strain>
    </source>
</reference>
<dbReference type="InterPro" id="IPR001509">
    <property type="entry name" value="Epimerase_deHydtase"/>
</dbReference>
<dbReference type="PANTHER" id="PTHR43725">
    <property type="entry name" value="UDP-GLUCOSE 4-EPIMERASE"/>
    <property type="match status" value="1"/>
</dbReference>
<comment type="subunit">
    <text evidence="10">Homodimer.</text>
</comment>
<evidence type="ECO:0000256" key="9">
    <source>
        <dbReference type="ARBA" id="ARBA00023277"/>
    </source>
</evidence>
<dbReference type="PANTHER" id="PTHR43725:SF53">
    <property type="entry name" value="UDP-ARABINOSE 4-EPIMERASE 1"/>
    <property type="match status" value="1"/>
</dbReference>
<dbReference type="RefSeq" id="WP_212609212.1">
    <property type="nucleotide sequence ID" value="NZ_CP073910.1"/>
</dbReference>
<dbReference type="Gene3D" id="3.40.50.720">
    <property type="entry name" value="NAD(P)-binding Rossmann-like Domain"/>
    <property type="match status" value="1"/>
</dbReference>
<dbReference type="NCBIfam" id="TIGR01179">
    <property type="entry name" value="galE"/>
    <property type="match status" value="1"/>
</dbReference>
<dbReference type="CDD" id="cd05247">
    <property type="entry name" value="UDP_G4E_1_SDR_e"/>
    <property type="match status" value="1"/>
</dbReference>
<evidence type="ECO:0000256" key="8">
    <source>
        <dbReference type="ARBA" id="ARBA00023235"/>
    </source>
</evidence>